<dbReference type="Gene3D" id="3.40.50.620">
    <property type="entry name" value="HUPs"/>
    <property type="match status" value="1"/>
</dbReference>
<dbReference type="CDD" id="cd00862">
    <property type="entry name" value="ProRS_anticodon_zinc"/>
    <property type="match status" value="1"/>
</dbReference>
<dbReference type="OrthoDB" id="1350766at2759"/>
<evidence type="ECO:0000259" key="8">
    <source>
        <dbReference type="PROSITE" id="PS51185"/>
    </source>
</evidence>
<feature type="domain" description="WHEP-TRS" evidence="8">
    <location>
        <begin position="922"/>
        <end position="978"/>
    </location>
</feature>
<evidence type="ECO:0000313" key="9">
    <source>
        <dbReference type="EnsemblMetazoa" id="XP_001946260.2"/>
    </source>
</evidence>
<dbReference type="PRINTS" id="PR00987">
    <property type="entry name" value="TRNASYNTHGLU"/>
</dbReference>
<dbReference type="Pfam" id="PF00587">
    <property type="entry name" value="tRNA-synt_2b"/>
    <property type="match status" value="1"/>
</dbReference>
<dbReference type="InterPro" id="IPR020056">
    <property type="entry name" value="Rbsml_bL25/Gln-tRNA_synth_N"/>
</dbReference>
<feature type="region of interest" description="Disordered" evidence="6">
    <location>
        <begin position="1084"/>
        <end position="1108"/>
    </location>
</feature>
<dbReference type="InterPro" id="IPR006195">
    <property type="entry name" value="aa-tRNA-synth_II"/>
</dbReference>
<dbReference type="SMART" id="SM00991">
    <property type="entry name" value="WHEP-TRS"/>
    <property type="match status" value="6"/>
</dbReference>
<name>A0A8R1W0A0_ACYPI</name>
<accession>A0A8R1W0A0</accession>
<evidence type="ECO:0000256" key="2">
    <source>
        <dbReference type="ARBA" id="ARBA00022741"/>
    </source>
</evidence>
<dbReference type="Pfam" id="PF09180">
    <property type="entry name" value="ProRS-C_1"/>
    <property type="match status" value="1"/>
</dbReference>
<dbReference type="Pfam" id="PF00749">
    <property type="entry name" value="tRNA-synt_1c"/>
    <property type="match status" value="1"/>
</dbReference>
<dbReference type="InterPro" id="IPR036621">
    <property type="entry name" value="Anticodon-bd_dom_sf"/>
</dbReference>
<dbReference type="InterPro" id="IPR004526">
    <property type="entry name" value="Glu-tRNA-synth_arc/euk"/>
</dbReference>
<dbReference type="CDD" id="cd00936">
    <property type="entry name" value="WEPRS_RNA"/>
    <property type="match status" value="5"/>
</dbReference>
<sequence length="1657" mass="184636">MSNAPEKDLTSLEQQLATPDLQSTNAKKQGSTSVLKSKKTETKKNEKAPKLQKSVEDNSKQQGKFVELPGAEMGKVVVRFPPEASGYLHIGHAKAALLNQHYQLAFNGRLIMRFDDTNPAKEKEDFEKVILEDVDMLKIKPDIFTYTSDHFEKMLDICENGMLKEGLAYVDDTDGDKIRLEREQRIDSINRNNSIEKNLELWKQMVLGTEIGLKCCVRAKIDMQSANGCLRDPTIYRCKPEHHPRTGDKYKVYPTYDFACPIVDSFEGVTHCLRTTEYTDRDAQYYWFCDALKLGTRSNETRPYVWSYSRLNMTNTVLSKRKLTWFVEQGHVDGWDDPRMPTVRGVFRRGMQVEALKQFIVAQGSSRTVTAMQWDKIWSLNRSIVDSIAPRHTALLLSNSNKENVVLSYPPVEVVVENVEKPYKIDNVPKHPKNSQLGLKNCVWAAPKILIDYSDAELLEAGRRATFINWGNLLINRIERNQNNNKIERIHAVSDLENTDFKSTVKVTWLPKTDYSESEEVLPILVPVVCVYFDHLISKAVLAKDDDFKQYLNTENSRWELQMIGDSELKDLKKGDVIQLQRRGYFICDSTYQPYSIHTGKETPLVLFNIPDGHTKSATPITPVPLPITTSNIKKNTNKDIDTVISQINDQANKINVLTADLEEAGKVLHALKAEYKACTGIDFPATGISTPQTVSNSVSGQSNPSADAIVLKINEQGDIVRSMKNNKASKADIAEAVKVLLALKAQYKSIAGVDFPAGGIPTPKLVSNASCDKSKPSVDSIVVKINEQGDKVRSMKNNKASKADIGEAVKVLLALKAEYKSIAGVDFPAGGIPTPQLVSNANSDQSKPSVDSIVVKINEQGDKVRSMKNSKASKADIGEAVKVLLALKAEYKSIAGVDFPAGGIPTPQLVSNANSDQSKPSVDSIVVKINEQGDKVRSMKNSKASKADIGEAVKVLLALKAEYKSIAGVDFPAGGIPTPQLVSNANSNQSKPLVDSIVVKINEQGDKVRSMKNSKASKADIGEAVKVLLALKAEYKSIAGVDFPASGIPTPQQADKCNSELSKPSSADAVVQHINEQGEKTMLTKNSNTSKDKKSKKKENLAVATTKTSDSTNTKKVTKLGLEVLKVSENLGEWYSQVLVKGEMIEYYDVSGCYVLRPWAYRIWELIQEWFDARIKRKPLNIRNCYFPMFVSQGALEREKEHIADFAPEVAWVTKSGETDLAEPIAIRPTSETGMYPAFAKWIQSYRDLPLKLNQWNSVVRWEFKHPQPFLRTREFLWQEGHNAYATREEAERDVLITLGYYEYVYKNMLAVPVIKGKKTEKEKFAGGIFTTTCEAYVASSGRAIQGATSHYLGTNFAKMFDVHFEHPDTHEKSFVHQISFGMTTRTIGVMVMVHGDDRGLVLPPRIASIQVIIVPCGVGVSTANEVKDNLIRTCLDVCNRLKGDSLIETDDENDNSVIQHRNSSLMIRADTDLRDNYSPGWKFNHWELKGVPLRLEIGPKDLDRNQMVAVRRDNGDKLTIPLEGRPNDGGNDKMVVRITELLNQIQQDMYNKAEQEMKENVVICRKWSECAAQLAAKHLLLIPFCGRPICEDNIKRDTTLDDGTADVGASTMGAKSLCVPFEQPKGADILKSNDHCIHPECGQPAGSFTLFGRSY</sequence>
<dbReference type="InterPro" id="IPR017449">
    <property type="entry name" value="Pro-tRNA_synth_II"/>
</dbReference>
<feature type="domain" description="Aminoacyl-transfer RNA synthetases class-II family profile" evidence="7">
    <location>
        <begin position="1124"/>
        <end position="1405"/>
    </location>
</feature>
<dbReference type="InterPro" id="IPR002314">
    <property type="entry name" value="aa-tRNA-synt_IIb"/>
</dbReference>
<dbReference type="PROSITE" id="PS50862">
    <property type="entry name" value="AA_TRNA_LIGASE_II"/>
    <property type="match status" value="1"/>
</dbReference>
<proteinExistence type="inferred from homology"/>
<feature type="region of interest" description="Disordered" evidence="6">
    <location>
        <begin position="1"/>
        <end position="65"/>
    </location>
</feature>
<dbReference type="GO" id="GO:0017101">
    <property type="term" value="C:aminoacyl-tRNA synthetase multienzyme complex"/>
    <property type="evidence" value="ECO:0007669"/>
    <property type="project" value="TreeGrafter"/>
</dbReference>
<dbReference type="EnsemblMetazoa" id="XM_001946225.5">
    <property type="protein sequence ID" value="XP_001946260.2"/>
    <property type="gene ID" value="LOC100165283"/>
</dbReference>
<feature type="compositionally biased region" description="Polar residues" evidence="6">
    <location>
        <begin position="11"/>
        <end position="35"/>
    </location>
</feature>
<dbReference type="NCBIfam" id="TIGR00408">
    <property type="entry name" value="proS_fam_I"/>
    <property type="match status" value="1"/>
</dbReference>
<dbReference type="InterPro" id="IPR016061">
    <property type="entry name" value="Pro-tRNA_ligase_II_C"/>
</dbReference>
<dbReference type="InterPro" id="IPR000738">
    <property type="entry name" value="WHEP-TRS_dom"/>
</dbReference>
<evidence type="ECO:0000256" key="3">
    <source>
        <dbReference type="ARBA" id="ARBA00022840"/>
    </source>
</evidence>
<dbReference type="SUPFAM" id="SSF64586">
    <property type="entry name" value="C-terminal domain of ProRS"/>
    <property type="match status" value="1"/>
</dbReference>
<keyword evidence="2" id="KW-0547">Nucleotide-binding</keyword>
<reference evidence="10" key="1">
    <citation type="submission" date="2010-06" db="EMBL/GenBank/DDBJ databases">
        <authorList>
            <person name="Jiang H."/>
            <person name="Abraham K."/>
            <person name="Ali S."/>
            <person name="Alsbrooks S.L."/>
            <person name="Anim B.N."/>
            <person name="Anosike U.S."/>
            <person name="Attaway T."/>
            <person name="Bandaranaike D.P."/>
            <person name="Battles P.K."/>
            <person name="Bell S.N."/>
            <person name="Bell A.V."/>
            <person name="Beltran B."/>
            <person name="Bickham C."/>
            <person name="Bustamante Y."/>
            <person name="Caleb T."/>
            <person name="Canada A."/>
            <person name="Cardenas V."/>
            <person name="Carter K."/>
            <person name="Chacko J."/>
            <person name="Chandrabose M.N."/>
            <person name="Chavez D."/>
            <person name="Chavez A."/>
            <person name="Chen L."/>
            <person name="Chu H.-S."/>
            <person name="Claassen K.J."/>
            <person name="Cockrell R."/>
            <person name="Collins M."/>
            <person name="Cooper J.A."/>
            <person name="Cree A."/>
            <person name="Curry S.M."/>
            <person name="Da Y."/>
            <person name="Dao M.D."/>
            <person name="Das B."/>
            <person name="Davila M.-L."/>
            <person name="Davy-Carroll L."/>
            <person name="Denson S."/>
            <person name="Dinh H."/>
            <person name="Ebong V.E."/>
            <person name="Edwards J.R."/>
            <person name="Egan A."/>
            <person name="El-Daye J."/>
            <person name="Escobedo L."/>
            <person name="Fernandez S."/>
            <person name="Fernando P.R."/>
            <person name="Flagg N."/>
            <person name="Forbes L.D."/>
            <person name="Fowler R.G."/>
            <person name="Fu Q."/>
            <person name="Gabisi R.A."/>
            <person name="Ganer J."/>
            <person name="Garbino Pronczuk A."/>
            <person name="Garcia R.M."/>
            <person name="Garner T."/>
            <person name="Garrett T.E."/>
            <person name="Gonzalez D.A."/>
            <person name="Hamid H."/>
            <person name="Hawkins E.S."/>
            <person name="Hirani K."/>
            <person name="Hogues M.E."/>
            <person name="Hollins B."/>
            <person name="Hsiao C.-H."/>
            <person name="Jabil R."/>
            <person name="James M.L."/>
            <person name="Jhangiani S.N."/>
            <person name="Johnson B."/>
            <person name="Johnson Q."/>
            <person name="Joshi V."/>
            <person name="Kalu J.B."/>
            <person name="Kam C."/>
            <person name="Kashfia A."/>
            <person name="Keebler J."/>
            <person name="Kisamo H."/>
            <person name="Kovar C.L."/>
            <person name="Lago L.A."/>
            <person name="Lai C.-Y."/>
            <person name="Laidlaw J."/>
            <person name="Lara F."/>
            <person name="Le T.-K."/>
            <person name="Lee S.L."/>
            <person name="Legall F.H."/>
            <person name="Lemon S.J."/>
            <person name="Lewis L.R."/>
            <person name="Li B."/>
            <person name="Liu Y."/>
            <person name="Liu Y.-S."/>
            <person name="Lopez J."/>
            <person name="Lozado R.J."/>
            <person name="Lu J."/>
            <person name="Madu R.C."/>
            <person name="Maheshwari M."/>
            <person name="Maheshwari R."/>
            <person name="Malloy K."/>
            <person name="Martinez E."/>
            <person name="Mathew T."/>
            <person name="Mercado I.C."/>
            <person name="Mercado C."/>
            <person name="Meyer B."/>
            <person name="Montgomery K."/>
            <person name="Morgan M.B."/>
            <person name="Munidasa M."/>
            <person name="Nazareth L.V."/>
            <person name="Nelson J."/>
            <person name="Ng B.M."/>
            <person name="Nguyen N.B."/>
            <person name="Nguyen P.Q."/>
            <person name="Nguyen T."/>
            <person name="Obregon M."/>
            <person name="Okwuonu G.O."/>
            <person name="Onwere C.G."/>
            <person name="Orozco G."/>
            <person name="Parra A."/>
            <person name="Patel S."/>
            <person name="Patil S."/>
            <person name="Perez A."/>
            <person name="Perez Y."/>
            <person name="Pham C."/>
            <person name="Primus E.L."/>
            <person name="Pu L.-L."/>
            <person name="Puazo M."/>
            <person name="Qin X."/>
            <person name="Quiroz J.B."/>
            <person name="Reese J."/>
            <person name="Richards S."/>
            <person name="Rives C.M."/>
            <person name="Robberts R."/>
            <person name="Ruiz S.J."/>
            <person name="Ruiz M.J."/>
            <person name="Santibanez J."/>
            <person name="Schneider B.W."/>
            <person name="Sisson I."/>
            <person name="Smith M."/>
            <person name="Sodergren E."/>
            <person name="Song X.-Z."/>
            <person name="Song B.B."/>
            <person name="Summersgill H."/>
            <person name="Thelus R."/>
            <person name="Thornton R.D."/>
            <person name="Trejos Z.Y."/>
            <person name="Usmani K."/>
            <person name="Vattathil S."/>
            <person name="Villasana D."/>
            <person name="Walker D.L."/>
            <person name="Wang S."/>
            <person name="Wang K."/>
            <person name="White C.S."/>
            <person name="Williams A.C."/>
            <person name="Williamson J."/>
            <person name="Wilson K."/>
            <person name="Woghiren I.O."/>
            <person name="Woodworth J.R."/>
            <person name="Worley K.C."/>
            <person name="Wright R.A."/>
            <person name="Wu W."/>
            <person name="Young L."/>
            <person name="Zhang L."/>
            <person name="Zhang J."/>
            <person name="Zhu Y."/>
            <person name="Muzny D.M."/>
            <person name="Weinstock G."/>
            <person name="Gibbs R.A."/>
        </authorList>
    </citation>
    <scope>NUCLEOTIDE SEQUENCE [LARGE SCALE GENOMIC DNA]</scope>
    <source>
        <strain evidence="10">LSR1</strain>
    </source>
</reference>
<dbReference type="GO" id="GO:0005524">
    <property type="term" value="F:ATP binding"/>
    <property type="evidence" value="ECO:0007669"/>
    <property type="project" value="UniProtKB-KW"/>
</dbReference>
<dbReference type="GO" id="GO:0004818">
    <property type="term" value="F:glutamate-tRNA ligase activity"/>
    <property type="evidence" value="ECO:0007669"/>
    <property type="project" value="InterPro"/>
</dbReference>
<dbReference type="GO" id="GO:0006433">
    <property type="term" value="P:prolyl-tRNA aminoacylation"/>
    <property type="evidence" value="ECO:0007669"/>
    <property type="project" value="InterPro"/>
</dbReference>
<dbReference type="CDD" id="cd00778">
    <property type="entry name" value="ProRS_core_arch_euk"/>
    <property type="match status" value="1"/>
</dbReference>
<dbReference type="Gene3D" id="3.90.800.10">
    <property type="entry name" value="Glutamyl-tRNA Synthetase, Domain 3"/>
    <property type="match status" value="1"/>
</dbReference>
<evidence type="ECO:0008006" key="11">
    <source>
        <dbReference type="Google" id="ProtNLM"/>
    </source>
</evidence>
<keyword evidence="5" id="KW-0030">Aminoacyl-tRNA synthetase</keyword>
<dbReference type="InterPro" id="IPR004154">
    <property type="entry name" value="Anticodon-bd"/>
</dbReference>
<dbReference type="Pfam" id="PF00458">
    <property type="entry name" value="WHEP-TRS"/>
    <property type="match status" value="5"/>
</dbReference>
<dbReference type="InterPro" id="IPR033721">
    <property type="entry name" value="ProRS_core_arch_euk"/>
</dbReference>
<dbReference type="InterPro" id="IPR014729">
    <property type="entry name" value="Rossmann-like_a/b/a_fold"/>
</dbReference>
<feature type="domain" description="WHEP-TRS" evidence="8">
    <location>
        <begin position="706"/>
        <end position="762"/>
    </location>
</feature>
<evidence type="ECO:0000256" key="1">
    <source>
        <dbReference type="ARBA" id="ARBA00022598"/>
    </source>
</evidence>
<dbReference type="InterPro" id="IPR020059">
    <property type="entry name" value="Glu/Gln-tRNA-synth_Ib_codon-bd"/>
</dbReference>
<evidence type="ECO:0000256" key="4">
    <source>
        <dbReference type="ARBA" id="ARBA00022917"/>
    </source>
</evidence>
<dbReference type="InterPro" id="IPR009068">
    <property type="entry name" value="uS15_NS1_RNA-bd_sf"/>
</dbReference>
<dbReference type="PANTHER" id="PTHR43382:SF2">
    <property type="entry name" value="BIFUNCTIONAL GLUTAMATE_PROLINE--TRNA LIGASE"/>
    <property type="match status" value="1"/>
</dbReference>
<feature type="compositionally biased region" description="Basic and acidic residues" evidence="6">
    <location>
        <begin position="38"/>
        <end position="59"/>
    </location>
</feature>
<dbReference type="SMART" id="SM00946">
    <property type="entry name" value="ProRS-C_1"/>
    <property type="match status" value="1"/>
</dbReference>
<dbReference type="FunFam" id="3.30.930.10:FF:000007">
    <property type="entry name" value="Bifunctional glutamate/proline--tRNA ligase"/>
    <property type="match status" value="1"/>
</dbReference>
<dbReference type="HAMAP" id="MF_01571">
    <property type="entry name" value="Pro_tRNA_synth_type3"/>
    <property type="match status" value="1"/>
</dbReference>
<dbReference type="GO" id="GO:0004827">
    <property type="term" value="F:proline-tRNA ligase activity"/>
    <property type="evidence" value="ECO:0007669"/>
    <property type="project" value="InterPro"/>
</dbReference>
<dbReference type="Gene3D" id="3.30.110.30">
    <property type="entry name" value="C-terminal domain of ProRS"/>
    <property type="match status" value="1"/>
</dbReference>
<dbReference type="PANTHER" id="PTHR43382">
    <property type="entry name" value="PROLYL-TRNA SYNTHETASE"/>
    <property type="match status" value="1"/>
</dbReference>
<dbReference type="Gene3D" id="2.40.240.10">
    <property type="entry name" value="Ribosomal Protein L25, Chain P"/>
    <property type="match status" value="1"/>
</dbReference>
<dbReference type="FunFam" id="3.90.800.10:FF:000001">
    <property type="entry name" value="Glutamine--tRNA ligase"/>
    <property type="match status" value="1"/>
</dbReference>
<dbReference type="InterPro" id="IPR000924">
    <property type="entry name" value="Glu/Gln-tRNA-synth"/>
</dbReference>
<dbReference type="InterPro" id="IPR004499">
    <property type="entry name" value="Pro-tRNA-ligase_IIa_arc-type"/>
</dbReference>
<dbReference type="PROSITE" id="PS00762">
    <property type="entry name" value="WHEP_TRS_1"/>
    <property type="match status" value="1"/>
</dbReference>
<dbReference type="InterPro" id="IPR020058">
    <property type="entry name" value="Glu/Gln-tRNA-synth_Ib_cat-dom"/>
</dbReference>
<dbReference type="SUPFAM" id="SSF47060">
    <property type="entry name" value="S15/NS1 RNA-binding domain"/>
    <property type="match status" value="5"/>
</dbReference>
<dbReference type="KEGG" id="api:100165283"/>
<dbReference type="Proteomes" id="UP000007819">
    <property type="component" value="Chromosome X"/>
</dbReference>
<feature type="domain" description="WHEP-TRS" evidence="8">
    <location>
        <begin position="778"/>
        <end position="834"/>
    </location>
</feature>
<evidence type="ECO:0000259" key="7">
    <source>
        <dbReference type="PROSITE" id="PS50862"/>
    </source>
</evidence>
<dbReference type="InterPro" id="IPR049437">
    <property type="entry name" value="tRNA-synt_1c_C2"/>
</dbReference>
<dbReference type="Pfam" id="PF03129">
    <property type="entry name" value="HGTP_anticodon"/>
    <property type="match status" value="1"/>
</dbReference>
<dbReference type="GO" id="GO:0006424">
    <property type="term" value="P:glutamyl-tRNA aminoacylation"/>
    <property type="evidence" value="ECO:0007669"/>
    <property type="project" value="InterPro"/>
</dbReference>
<dbReference type="SUPFAM" id="SSF55681">
    <property type="entry name" value="Class II aaRS and biotin synthetases"/>
    <property type="match status" value="1"/>
</dbReference>
<dbReference type="Gene3D" id="1.10.287.10">
    <property type="entry name" value="S15/NS1, RNA-binding"/>
    <property type="match status" value="5"/>
</dbReference>
<dbReference type="FunFam" id="3.40.50.620:FF:000070">
    <property type="entry name" value="Bifunctional glutamate/proline--tRNA ligase"/>
    <property type="match status" value="1"/>
</dbReference>
<dbReference type="Gene3D" id="3.30.930.10">
    <property type="entry name" value="Bira Bifunctional Protein, Domain 2"/>
    <property type="match status" value="1"/>
</dbReference>
<dbReference type="PROSITE" id="PS00178">
    <property type="entry name" value="AA_TRNA_LIGASE_I"/>
    <property type="match status" value="1"/>
</dbReference>
<dbReference type="Gene3D" id="3.40.50.800">
    <property type="entry name" value="Anticodon-binding domain"/>
    <property type="match status" value="1"/>
</dbReference>
<dbReference type="Pfam" id="PF03950">
    <property type="entry name" value="tRNA-synt_1c_C"/>
    <property type="match status" value="1"/>
</dbReference>
<evidence type="ECO:0000256" key="6">
    <source>
        <dbReference type="SAM" id="MobiDB-lite"/>
    </source>
</evidence>
<dbReference type="InterPro" id="IPR045864">
    <property type="entry name" value="aa-tRNA-synth_II/BPL/LPL"/>
</dbReference>
<dbReference type="SUPFAM" id="SSF52954">
    <property type="entry name" value="Class II aaRS ABD-related"/>
    <property type="match status" value="1"/>
</dbReference>
<keyword evidence="4" id="KW-0648">Protein biosynthesis</keyword>
<organism evidence="9 10">
    <name type="scientific">Acyrthosiphon pisum</name>
    <name type="common">Pea aphid</name>
    <dbReference type="NCBI Taxonomy" id="7029"/>
    <lineage>
        <taxon>Eukaryota</taxon>
        <taxon>Metazoa</taxon>
        <taxon>Ecdysozoa</taxon>
        <taxon>Arthropoda</taxon>
        <taxon>Hexapoda</taxon>
        <taxon>Insecta</taxon>
        <taxon>Pterygota</taxon>
        <taxon>Neoptera</taxon>
        <taxon>Paraneoptera</taxon>
        <taxon>Hemiptera</taxon>
        <taxon>Sternorrhyncha</taxon>
        <taxon>Aphidomorpha</taxon>
        <taxon>Aphidoidea</taxon>
        <taxon>Aphididae</taxon>
        <taxon>Macrosiphini</taxon>
        <taxon>Acyrthosiphon</taxon>
    </lineage>
</organism>
<dbReference type="FunFam" id="3.30.110.30:FF:000001">
    <property type="entry name" value="Bifunctional glutamate/proline--tRNA ligase"/>
    <property type="match status" value="1"/>
</dbReference>
<dbReference type="FunFam" id="1.10.1160.10:FF:000001">
    <property type="entry name" value="Glutamine--tRNA ligase"/>
    <property type="match status" value="1"/>
</dbReference>
<dbReference type="Pfam" id="PF20974">
    <property type="entry name" value="tRNA-synt_1c_C2"/>
    <property type="match status" value="1"/>
</dbReference>
<dbReference type="SUPFAM" id="SSF52374">
    <property type="entry name" value="Nucleotidylyl transferase"/>
    <property type="match status" value="1"/>
</dbReference>
<keyword evidence="10" id="KW-1185">Reference proteome</keyword>
<dbReference type="InterPro" id="IPR011035">
    <property type="entry name" value="Ribosomal_bL25/Gln-tRNA_synth"/>
</dbReference>
<dbReference type="GeneID" id="100165283"/>
<dbReference type="GO" id="GO:0005737">
    <property type="term" value="C:cytoplasm"/>
    <property type="evidence" value="ECO:0007669"/>
    <property type="project" value="InterPro"/>
</dbReference>
<feature type="domain" description="WHEP-TRS" evidence="8">
    <location>
        <begin position="994"/>
        <end position="1050"/>
    </location>
</feature>
<evidence type="ECO:0000313" key="10">
    <source>
        <dbReference type="Proteomes" id="UP000007819"/>
    </source>
</evidence>
<dbReference type="InterPro" id="IPR001412">
    <property type="entry name" value="aa-tRNA-synth_I_CS"/>
</dbReference>
<protein>
    <recommendedName>
        <fullName evidence="11">Prolyl-tRNA synthetase</fullName>
    </recommendedName>
</protein>
<dbReference type="InterPro" id="IPR020061">
    <property type="entry name" value="Glu_tRNA_lig_a-bdl"/>
</dbReference>
<keyword evidence="1" id="KW-0436">Ligase</keyword>
<dbReference type="RefSeq" id="XP_001946260.2">
    <property type="nucleotide sequence ID" value="XM_001946225.4"/>
</dbReference>
<dbReference type="PROSITE" id="PS51185">
    <property type="entry name" value="WHEP_TRS_2"/>
    <property type="match status" value="5"/>
</dbReference>
<dbReference type="Gene3D" id="1.10.1160.10">
    <property type="entry name" value="Glutamyl-trna Synthetase, Domain 2"/>
    <property type="match status" value="1"/>
</dbReference>
<feature type="domain" description="WHEP-TRS" evidence="8">
    <location>
        <begin position="850"/>
        <end position="906"/>
    </location>
</feature>
<dbReference type="SUPFAM" id="SSF50715">
    <property type="entry name" value="Ribosomal protein L25-like"/>
    <property type="match status" value="1"/>
</dbReference>
<dbReference type="NCBIfam" id="TIGR00463">
    <property type="entry name" value="gltX_arch"/>
    <property type="match status" value="1"/>
</dbReference>
<feature type="compositionally biased region" description="Basic and acidic residues" evidence="6">
    <location>
        <begin position="1"/>
        <end position="10"/>
    </location>
</feature>
<keyword evidence="3" id="KW-0067">ATP-binding</keyword>
<reference evidence="9" key="2">
    <citation type="submission" date="2022-06" db="UniProtKB">
        <authorList>
            <consortium name="EnsemblMetazoa"/>
        </authorList>
    </citation>
    <scope>IDENTIFICATION</scope>
</reference>
<evidence type="ECO:0000256" key="5">
    <source>
        <dbReference type="ARBA" id="ARBA00023146"/>
    </source>
</evidence>